<evidence type="ECO:0000313" key="3">
    <source>
        <dbReference type="EMBL" id="KAJ8299384.1"/>
    </source>
</evidence>
<dbReference type="Pfam" id="PF00096">
    <property type="entry name" value="zf-C2H2"/>
    <property type="match status" value="1"/>
</dbReference>
<keyword evidence="1" id="KW-0863">Zinc-finger</keyword>
<feature type="domain" description="C2H2-type" evidence="2">
    <location>
        <begin position="97"/>
        <end position="126"/>
    </location>
</feature>
<dbReference type="SUPFAM" id="SSF57667">
    <property type="entry name" value="beta-beta-alpha zinc fingers"/>
    <property type="match status" value="1"/>
</dbReference>
<feature type="domain" description="C2H2-type" evidence="2">
    <location>
        <begin position="69"/>
        <end position="97"/>
    </location>
</feature>
<name>A0ABQ9E545_TEGGR</name>
<dbReference type="PROSITE" id="PS50157">
    <property type="entry name" value="ZINC_FINGER_C2H2_2"/>
    <property type="match status" value="2"/>
</dbReference>
<reference evidence="3 4" key="1">
    <citation type="submission" date="2022-12" db="EMBL/GenBank/DDBJ databases">
        <title>Chromosome-level genome of Tegillarca granosa.</title>
        <authorList>
            <person name="Kim J."/>
        </authorList>
    </citation>
    <scope>NUCLEOTIDE SEQUENCE [LARGE SCALE GENOMIC DNA]</scope>
    <source>
        <strain evidence="3">Teg-2019</strain>
        <tissue evidence="3">Adductor muscle</tissue>
    </source>
</reference>
<dbReference type="PROSITE" id="PS00028">
    <property type="entry name" value="ZINC_FINGER_C2H2_1"/>
    <property type="match status" value="1"/>
</dbReference>
<evidence type="ECO:0000256" key="1">
    <source>
        <dbReference type="PROSITE-ProRule" id="PRU00042"/>
    </source>
</evidence>
<accession>A0ABQ9E545</accession>
<gene>
    <name evidence="3" type="ORF">KUTeg_023444</name>
</gene>
<dbReference type="SMART" id="SM00355">
    <property type="entry name" value="ZnF_C2H2"/>
    <property type="match status" value="2"/>
</dbReference>
<evidence type="ECO:0000259" key="2">
    <source>
        <dbReference type="PROSITE" id="PS50157"/>
    </source>
</evidence>
<proteinExistence type="predicted"/>
<evidence type="ECO:0000313" key="4">
    <source>
        <dbReference type="Proteomes" id="UP001217089"/>
    </source>
</evidence>
<dbReference type="Gene3D" id="3.30.160.60">
    <property type="entry name" value="Classic Zinc Finger"/>
    <property type="match status" value="1"/>
</dbReference>
<organism evidence="3 4">
    <name type="scientific">Tegillarca granosa</name>
    <name type="common">Malaysian cockle</name>
    <name type="synonym">Anadara granosa</name>
    <dbReference type="NCBI Taxonomy" id="220873"/>
    <lineage>
        <taxon>Eukaryota</taxon>
        <taxon>Metazoa</taxon>
        <taxon>Spiralia</taxon>
        <taxon>Lophotrochozoa</taxon>
        <taxon>Mollusca</taxon>
        <taxon>Bivalvia</taxon>
        <taxon>Autobranchia</taxon>
        <taxon>Pteriomorphia</taxon>
        <taxon>Arcoida</taxon>
        <taxon>Arcoidea</taxon>
        <taxon>Arcidae</taxon>
        <taxon>Tegillarca</taxon>
    </lineage>
</organism>
<dbReference type="InterPro" id="IPR036236">
    <property type="entry name" value="Znf_C2H2_sf"/>
</dbReference>
<dbReference type="InterPro" id="IPR013087">
    <property type="entry name" value="Znf_C2H2_type"/>
</dbReference>
<keyword evidence="4" id="KW-1185">Reference proteome</keyword>
<keyword evidence="1" id="KW-0862">Zinc</keyword>
<keyword evidence="1" id="KW-0479">Metal-binding</keyword>
<protein>
    <recommendedName>
        <fullName evidence="2">C2H2-type domain-containing protein</fullName>
    </recommendedName>
</protein>
<sequence length="142" mass="16801">MFFKEVILNKDILELILFLYAPLKYIEPYNTINAYPDLGKHILIWEILCIVLSELHGKPYVCFQKEGEYKCHLCHKSFDVARYLKDHIRIIHNPPQFECSTCGEKFKWKRTYSRHIEKCPNVGKSKICKYCCRKLNVKLTGG</sequence>
<comment type="caution">
    <text evidence="3">The sequence shown here is derived from an EMBL/GenBank/DDBJ whole genome shotgun (WGS) entry which is preliminary data.</text>
</comment>
<dbReference type="Proteomes" id="UP001217089">
    <property type="component" value="Unassembled WGS sequence"/>
</dbReference>
<dbReference type="EMBL" id="JARBDR010000921">
    <property type="protein sequence ID" value="KAJ8299384.1"/>
    <property type="molecule type" value="Genomic_DNA"/>
</dbReference>